<reference evidence="2" key="1">
    <citation type="journal article" date="2022" name="Mol. Ecol. Resour.">
        <title>The genomes of chicory, endive, great burdock and yacon provide insights into Asteraceae palaeo-polyploidization history and plant inulin production.</title>
        <authorList>
            <person name="Fan W."/>
            <person name="Wang S."/>
            <person name="Wang H."/>
            <person name="Wang A."/>
            <person name="Jiang F."/>
            <person name="Liu H."/>
            <person name="Zhao H."/>
            <person name="Xu D."/>
            <person name="Zhang Y."/>
        </authorList>
    </citation>
    <scope>NUCLEOTIDE SEQUENCE [LARGE SCALE GENOMIC DNA]</scope>
    <source>
        <strain evidence="2">cv. Yunnan</strain>
    </source>
</reference>
<protein>
    <submittedName>
        <fullName evidence="1">Uncharacterized protein</fullName>
    </submittedName>
</protein>
<organism evidence="1 2">
    <name type="scientific">Smallanthus sonchifolius</name>
    <dbReference type="NCBI Taxonomy" id="185202"/>
    <lineage>
        <taxon>Eukaryota</taxon>
        <taxon>Viridiplantae</taxon>
        <taxon>Streptophyta</taxon>
        <taxon>Embryophyta</taxon>
        <taxon>Tracheophyta</taxon>
        <taxon>Spermatophyta</taxon>
        <taxon>Magnoliopsida</taxon>
        <taxon>eudicotyledons</taxon>
        <taxon>Gunneridae</taxon>
        <taxon>Pentapetalae</taxon>
        <taxon>asterids</taxon>
        <taxon>campanulids</taxon>
        <taxon>Asterales</taxon>
        <taxon>Asteraceae</taxon>
        <taxon>Asteroideae</taxon>
        <taxon>Heliantheae alliance</taxon>
        <taxon>Millerieae</taxon>
        <taxon>Smallanthus</taxon>
    </lineage>
</organism>
<name>A0ACB9ECX7_9ASTR</name>
<evidence type="ECO:0000313" key="1">
    <source>
        <dbReference type="EMBL" id="KAI3756631.1"/>
    </source>
</evidence>
<gene>
    <name evidence="1" type="ORF">L1987_56453</name>
</gene>
<reference evidence="1 2" key="2">
    <citation type="journal article" date="2022" name="Mol. Ecol. Resour.">
        <title>The genomes of chicory, endive, great burdock and yacon provide insights into Asteraceae paleo-polyploidization history and plant inulin production.</title>
        <authorList>
            <person name="Fan W."/>
            <person name="Wang S."/>
            <person name="Wang H."/>
            <person name="Wang A."/>
            <person name="Jiang F."/>
            <person name="Liu H."/>
            <person name="Zhao H."/>
            <person name="Xu D."/>
            <person name="Zhang Y."/>
        </authorList>
    </citation>
    <scope>NUCLEOTIDE SEQUENCE [LARGE SCALE GENOMIC DNA]</scope>
    <source>
        <strain evidence="2">cv. Yunnan</strain>
        <tissue evidence="1">Leaves</tissue>
    </source>
</reference>
<evidence type="ECO:0000313" key="2">
    <source>
        <dbReference type="Proteomes" id="UP001056120"/>
    </source>
</evidence>
<keyword evidence="2" id="KW-1185">Reference proteome</keyword>
<dbReference type="EMBL" id="CM042035">
    <property type="protein sequence ID" value="KAI3756631.1"/>
    <property type="molecule type" value="Genomic_DNA"/>
</dbReference>
<sequence length="80" mass="9285">MNTRISEHPFRAVMIGDCDCAYKSIFASSEYQKPKIIVANSRRSGRFATYSTVSVTLQWWMLKIPTKTLKYGKLRSLLRH</sequence>
<proteinExistence type="predicted"/>
<dbReference type="Proteomes" id="UP001056120">
    <property type="component" value="Linkage Group LG18"/>
</dbReference>
<accession>A0ACB9ECX7</accession>
<comment type="caution">
    <text evidence="1">The sequence shown here is derived from an EMBL/GenBank/DDBJ whole genome shotgun (WGS) entry which is preliminary data.</text>
</comment>